<dbReference type="NCBIfam" id="NF038123">
    <property type="entry name" value="NF038123_dom"/>
    <property type="match status" value="1"/>
</dbReference>
<dbReference type="GO" id="GO:0005886">
    <property type="term" value="C:plasma membrane"/>
    <property type="evidence" value="ECO:0007669"/>
    <property type="project" value="TreeGrafter"/>
</dbReference>
<dbReference type="InterPro" id="IPR000884">
    <property type="entry name" value="TSP1_rpt"/>
</dbReference>
<feature type="domain" description="Spondin" evidence="10">
    <location>
        <begin position="20"/>
        <end position="206"/>
    </location>
</feature>
<keyword evidence="6" id="KW-0130">Cell adhesion</keyword>
<evidence type="ECO:0000256" key="5">
    <source>
        <dbReference type="ARBA" id="ARBA00022729"/>
    </source>
</evidence>
<keyword evidence="8" id="KW-0325">Glycoprotein</keyword>
<name>A0A8S1CMP3_9INSE</name>
<dbReference type="Pfam" id="PF19028">
    <property type="entry name" value="TSP1_spondin"/>
    <property type="match status" value="1"/>
</dbReference>
<feature type="chain" id="PRO_5035832178" description="Spondin domain-containing protein" evidence="9">
    <location>
        <begin position="20"/>
        <end position="419"/>
    </location>
</feature>
<dbReference type="PROSITE" id="PS50092">
    <property type="entry name" value="TSP1"/>
    <property type="match status" value="1"/>
</dbReference>
<dbReference type="SUPFAM" id="SSF82895">
    <property type="entry name" value="TSP-1 type 1 repeat"/>
    <property type="match status" value="1"/>
</dbReference>
<evidence type="ECO:0000256" key="4">
    <source>
        <dbReference type="ARBA" id="ARBA00022723"/>
    </source>
</evidence>
<dbReference type="Proteomes" id="UP000494165">
    <property type="component" value="Unassembled WGS sequence"/>
</dbReference>
<dbReference type="GO" id="GO:0046872">
    <property type="term" value="F:metal ion binding"/>
    <property type="evidence" value="ECO:0007669"/>
    <property type="project" value="UniProtKB-KW"/>
</dbReference>
<proteinExistence type="predicted"/>
<evidence type="ECO:0000259" key="10">
    <source>
        <dbReference type="PROSITE" id="PS51020"/>
    </source>
</evidence>
<dbReference type="PANTHER" id="PTHR11311:SF15">
    <property type="entry name" value="SPONDIN-2"/>
    <property type="match status" value="1"/>
</dbReference>
<evidence type="ECO:0000256" key="9">
    <source>
        <dbReference type="SAM" id="SignalP"/>
    </source>
</evidence>
<evidence type="ECO:0000313" key="11">
    <source>
        <dbReference type="EMBL" id="CAB3370783.1"/>
    </source>
</evidence>
<keyword evidence="5 9" id="KW-0732">Signal</keyword>
<keyword evidence="4" id="KW-0479">Metal-binding</keyword>
<evidence type="ECO:0000256" key="1">
    <source>
        <dbReference type="ARBA" id="ARBA00004498"/>
    </source>
</evidence>
<keyword evidence="3" id="KW-0272">Extracellular matrix</keyword>
<dbReference type="OrthoDB" id="6090599at2759"/>
<feature type="signal peptide" evidence="9">
    <location>
        <begin position="1"/>
        <end position="19"/>
    </location>
</feature>
<dbReference type="InterPro" id="IPR038678">
    <property type="entry name" value="Spondin_N_sf"/>
</dbReference>
<dbReference type="InterPro" id="IPR044004">
    <property type="entry name" value="TSP1_spondin_dom"/>
</dbReference>
<dbReference type="GO" id="GO:0007155">
    <property type="term" value="P:cell adhesion"/>
    <property type="evidence" value="ECO:0007669"/>
    <property type="project" value="UniProtKB-KW"/>
</dbReference>
<dbReference type="AlphaFoldDB" id="A0A8S1CMP3"/>
<evidence type="ECO:0000256" key="6">
    <source>
        <dbReference type="ARBA" id="ARBA00022889"/>
    </source>
</evidence>
<dbReference type="PANTHER" id="PTHR11311">
    <property type="entry name" value="SPONDIN"/>
    <property type="match status" value="1"/>
</dbReference>
<dbReference type="InterPro" id="IPR009465">
    <property type="entry name" value="Spondin_N"/>
</dbReference>
<keyword evidence="12" id="KW-1185">Reference proteome</keyword>
<keyword evidence="2" id="KW-0964">Secreted</keyword>
<evidence type="ECO:0000256" key="3">
    <source>
        <dbReference type="ARBA" id="ARBA00022530"/>
    </source>
</evidence>
<dbReference type="Pfam" id="PF06468">
    <property type="entry name" value="Spond_N"/>
    <property type="match status" value="1"/>
</dbReference>
<accession>A0A8S1CMP3</accession>
<dbReference type="InterPro" id="IPR036383">
    <property type="entry name" value="TSP1_rpt_sf"/>
</dbReference>
<evidence type="ECO:0000256" key="7">
    <source>
        <dbReference type="ARBA" id="ARBA00023157"/>
    </source>
</evidence>
<dbReference type="Gene3D" id="2.20.100.10">
    <property type="entry name" value="Thrombospondin type-1 (TSP1) repeat"/>
    <property type="match status" value="1"/>
</dbReference>
<reference evidence="11 12" key="1">
    <citation type="submission" date="2020-04" db="EMBL/GenBank/DDBJ databases">
        <authorList>
            <person name="Alioto T."/>
            <person name="Alioto T."/>
            <person name="Gomez Garrido J."/>
        </authorList>
    </citation>
    <scope>NUCLEOTIDE SEQUENCE [LARGE SCALE GENOMIC DNA]</scope>
</reference>
<dbReference type="PROSITE" id="PS51020">
    <property type="entry name" value="SPONDIN"/>
    <property type="match status" value="1"/>
</dbReference>
<keyword evidence="7" id="KW-1015">Disulfide bond</keyword>
<comment type="subcellular location">
    <subcellularLocation>
        <location evidence="1">Secreted</location>
        <location evidence="1">Extracellular space</location>
        <location evidence="1">Extracellular matrix</location>
    </subcellularLocation>
</comment>
<dbReference type="SMART" id="SM00209">
    <property type="entry name" value="TSP1"/>
    <property type="match status" value="1"/>
</dbReference>
<organism evidence="11 12">
    <name type="scientific">Cloeon dipterum</name>
    <dbReference type="NCBI Taxonomy" id="197152"/>
    <lineage>
        <taxon>Eukaryota</taxon>
        <taxon>Metazoa</taxon>
        <taxon>Ecdysozoa</taxon>
        <taxon>Arthropoda</taxon>
        <taxon>Hexapoda</taxon>
        <taxon>Insecta</taxon>
        <taxon>Pterygota</taxon>
        <taxon>Palaeoptera</taxon>
        <taxon>Ephemeroptera</taxon>
        <taxon>Pisciforma</taxon>
        <taxon>Baetidae</taxon>
        <taxon>Cloeon</taxon>
    </lineage>
</organism>
<evidence type="ECO:0000256" key="8">
    <source>
        <dbReference type="ARBA" id="ARBA00023180"/>
    </source>
</evidence>
<dbReference type="Gene3D" id="2.60.40.2130">
    <property type="entry name" value="F-spondin domain"/>
    <property type="match status" value="1"/>
</dbReference>
<evidence type="ECO:0000256" key="2">
    <source>
        <dbReference type="ARBA" id="ARBA00022525"/>
    </source>
</evidence>
<evidence type="ECO:0000313" key="12">
    <source>
        <dbReference type="Proteomes" id="UP000494165"/>
    </source>
</evidence>
<protein>
    <recommendedName>
        <fullName evidence="10">Spondin domain-containing protein</fullName>
    </recommendedName>
</protein>
<dbReference type="InterPro" id="IPR051418">
    <property type="entry name" value="Spondin/Thrombospondin_T1"/>
</dbReference>
<comment type="caution">
    <text evidence="11">The sequence shown here is derived from an EMBL/GenBank/DDBJ whole genome shotgun (WGS) entry which is preliminary data.</text>
</comment>
<sequence>MERGATLLLVAALAAVAQAGGHHCSGDKLTIYKVVVTTQWTRDRFPKNYPDWRPPAQWSKTVGRTHDSSFALFELGKKASPGVKLFAETGRSELLDAQSQGAKGVYDEFAAPPITKGAASVEAKFFLDGNHSKVSLMTRVVPSPDWFIGVDSFDLCTDGKWIDTVTLELDPIDAGTDNGFTFTAPNWATEPAGVVFRITNTYPTHPAGSFNYPTLKRLPSIAFFQFVKLKEYELAQEFDGKSSDAGDIEVIKMSELPTIDRDSNNVDDNTAREKAKIAVANANPFPAAAPPVIAKSVMHKARNSSYVAVAPPQANVVGQAVGIVSTNEVAVHRHQTRRRMKKNMIGNAQHVHKIRPPRDCRVSEWGDWAACSKSCGIGETQRRRSVVKHARRGGSPCPPLTEAKWCGSARSCPKGYFNW</sequence>
<dbReference type="GO" id="GO:0030036">
    <property type="term" value="P:actin cytoskeleton organization"/>
    <property type="evidence" value="ECO:0007669"/>
    <property type="project" value="TreeGrafter"/>
</dbReference>
<dbReference type="EMBL" id="CADEPI010000055">
    <property type="protein sequence ID" value="CAB3370783.1"/>
    <property type="molecule type" value="Genomic_DNA"/>
</dbReference>
<gene>
    <name evidence="11" type="ORF">CLODIP_2_CD09798</name>
</gene>